<dbReference type="PANTHER" id="PTHR13061:SF56">
    <property type="entry name" value="PROTEIN YRDA"/>
    <property type="match status" value="1"/>
</dbReference>
<dbReference type="AlphaFoldDB" id="A0A2A5CIC2"/>
<proteinExistence type="predicted"/>
<dbReference type="Proteomes" id="UP000228987">
    <property type="component" value="Unassembled WGS sequence"/>
</dbReference>
<dbReference type="SUPFAM" id="SSF51161">
    <property type="entry name" value="Trimeric LpxA-like enzymes"/>
    <property type="match status" value="1"/>
</dbReference>
<dbReference type="CDD" id="cd04645">
    <property type="entry name" value="LbH_gamma_CA_like"/>
    <property type="match status" value="1"/>
</dbReference>
<evidence type="ECO:0000313" key="2">
    <source>
        <dbReference type="Proteomes" id="UP000228987"/>
    </source>
</evidence>
<name>A0A2A5CIC2_9GAMM</name>
<dbReference type="InterPro" id="IPR011004">
    <property type="entry name" value="Trimer_LpxA-like_sf"/>
</dbReference>
<dbReference type="InterPro" id="IPR047324">
    <property type="entry name" value="LbH_gamma_CA-like"/>
</dbReference>
<dbReference type="PANTHER" id="PTHR13061">
    <property type="entry name" value="DYNACTIN SUBUNIT P25"/>
    <property type="match status" value="1"/>
</dbReference>
<organism evidence="1 2">
    <name type="scientific">SAR86 cluster bacterium</name>
    <dbReference type="NCBI Taxonomy" id="2030880"/>
    <lineage>
        <taxon>Bacteria</taxon>
        <taxon>Pseudomonadati</taxon>
        <taxon>Pseudomonadota</taxon>
        <taxon>Gammaproteobacteria</taxon>
        <taxon>SAR86 cluster</taxon>
    </lineage>
</organism>
<reference evidence="2" key="1">
    <citation type="submission" date="2017-08" db="EMBL/GenBank/DDBJ databases">
        <title>A dynamic microbial community with high functional redundancy inhabits the cold, oxic subseafloor aquifer.</title>
        <authorList>
            <person name="Tully B.J."/>
            <person name="Wheat C.G."/>
            <person name="Glazer B.T."/>
            <person name="Huber J.A."/>
        </authorList>
    </citation>
    <scope>NUCLEOTIDE SEQUENCE [LARGE SCALE GENOMIC DNA]</scope>
</reference>
<accession>A0A2A5CIC2</accession>
<dbReference type="InterPro" id="IPR001451">
    <property type="entry name" value="Hexapep"/>
</dbReference>
<protein>
    <submittedName>
        <fullName evidence="1">Gamma carbonic anhydrase family protein</fullName>
    </submittedName>
</protein>
<evidence type="ECO:0000313" key="1">
    <source>
        <dbReference type="EMBL" id="PCJ43532.1"/>
    </source>
</evidence>
<sequence length="179" mass="19113">MAVRKYLEFAPSLAEGAFVDDTAVVIGRVNLGKHSSVWPLAVIRGDVHDINIGECTNIQDGSVLHATSPDSYGPDGFALTIGNDVTIGHRVILHGCTIHDRVLVGMGAIIMDSSIIESDVIVGAGSVVSPGKRLESGGLYVGSPAKRVRSLKQKELDFLIYSAAHYVKLKNLHQSTSQH</sequence>
<dbReference type="InterPro" id="IPR050484">
    <property type="entry name" value="Transf_Hexapept/Carb_Anhydrase"/>
</dbReference>
<dbReference type="Pfam" id="PF00132">
    <property type="entry name" value="Hexapep"/>
    <property type="match status" value="1"/>
</dbReference>
<comment type="caution">
    <text evidence="1">The sequence shown here is derived from an EMBL/GenBank/DDBJ whole genome shotgun (WGS) entry which is preliminary data.</text>
</comment>
<dbReference type="Gene3D" id="2.160.10.10">
    <property type="entry name" value="Hexapeptide repeat proteins"/>
    <property type="match status" value="1"/>
</dbReference>
<dbReference type="EMBL" id="NVWI01000001">
    <property type="protein sequence ID" value="PCJ43532.1"/>
    <property type="molecule type" value="Genomic_DNA"/>
</dbReference>
<gene>
    <name evidence="1" type="ORF">COA71_01270</name>
</gene>